<name>A0A023DHY9_9BACL</name>
<protein>
    <submittedName>
        <fullName evidence="1">Uncharacterized protein</fullName>
    </submittedName>
</protein>
<accession>A0A023DHY9</accession>
<keyword evidence="2" id="KW-1185">Reference proteome</keyword>
<reference evidence="1 2" key="1">
    <citation type="submission" date="2014-04" db="EMBL/GenBank/DDBJ databases">
        <title>Whole genome shotgun sequence of Geobacillus caldoxylosilyticus NBRC 107762.</title>
        <authorList>
            <person name="Hosoyama A."/>
            <person name="Hosoyama Y."/>
            <person name="Katano-Makiyama Y."/>
            <person name="Tsuchikane K."/>
            <person name="Ohji S."/>
            <person name="Ichikawa N."/>
            <person name="Yamazoe A."/>
            <person name="Fujita N."/>
        </authorList>
    </citation>
    <scope>NUCLEOTIDE SEQUENCE [LARGE SCALE GENOMIC DNA]</scope>
    <source>
        <strain evidence="1 2">NBRC 107762</strain>
    </source>
</reference>
<comment type="caution">
    <text evidence="1">The sequence shown here is derived from an EMBL/GenBank/DDBJ whole genome shotgun (WGS) entry which is preliminary data.</text>
</comment>
<organism evidence="1 2">
    <name type="scientific">Parageobacillus caldoxylosilyticus NBRC 107762</name>
    <dbReference type="NCBI Taxonomy" id="1220594"/>
    <lineage>
        <taxon>Bacteria</taxon>
        <taxon>Bacillati</taxon>
        <taxon>Bacillota</taxon>
        <taxon>Bacilli</taxon>
        <taxon>Bacillales</taxon>
        <taxon>Anoxybacillaceae</taxon>
        <taxon>Saccharococcus</taxon>
    </lineage>
</organism>
<proteinExistence type="predicted"/>
<evidence type="ECO:0000313" key="1">
    <source>
        <dbReference type="EMBL" id="GAJ40894.1"/>
    </source>
</evidence>
<evidence type="ECO:0000313" key="2">
    <source>
        <dbReference type="Proteomes" id="UP000023561"/>
    </source>
</evidence>
<dbReference type="Proteomes" id="UP000023561">
    <property type="component" value="Unassembled WGS sequence"/>
</dbReference>
<dbReference type="AlphaFoldDB" id="A0A023DHY9"/>
<gene>
    <name evidence="1" type="ORF">GCA01S_053_00260</name>
</gene>
<dbReference type="EMBL" id="BAWO01000053">
    <property type="protein sequence ID" value="GAJ40894.1"/>
    <property type="molecule type" value="Genomic_DNA"/>
</dbReference>
<sequence>MNSGNLLGRKQGANSSKMGTILEDKALSVTGWLFQNGRAFFISARSLSIPI</sequence>